<feature type="non-terminal residue" evidence="2">
    <location>
        <position position="1"/>
    </location>
</feature>
<sequence>IRDPGCKIFMGYYSAFDSSVPAWLIRDVFGVIAEKLDFSLDNEGNELDAIIEKRKYKKVVDYFINTPIRNTDGRRFQKDHGIPSGSMFTDIIGTFVNLVIMRSLFKGTTNHHPSWINCFGDNSVVIMPQQAMMDLKALSRNAKSIFGMDINPNKSYWTNVLNNVHYLGYYNFYGAPVISPYELIASMIWPQNMRDDWSYCIARALRCMLASAGCCQDTFLAGQAVYLKARQESPNDVPRGIEMLHTEARNYRHLTQMGCQDWNIGENFFCHREACYPRLDCTKICLGI</sequence>
<dbReference type="InterPro" id="IPR001205">
    <property type="entry name" value="RNA-dir_pol_C"/>
</dbReference>
<dbReference type="GO" id="GO:0006351">
    <property type="term" value="P:DNA-templated transcription"/>
    <property type="evidence" value="ECO:0007669"/>
    <property type="project" value="InterPro"/>
</dbReference>
<dbReference type="EMBL" id="GECZ01013203">
    <property type="protein sequence ID" value="JAS56566.1"/>
    <property type="molecule type" value="Transcribed_RNA"/>
</dbReference>
<dbReference type="Gene3D" id="3.30.70.270">
    <property type="match status" value="1"/>
</dbReference>
<gene>
    <name evidence="2" type="ORF">g.25195</name>
</gene>
<dbReference type="InterPro" id="IPR043502">
    <property type="entry name" value="DNA/RNA_pol_sf"/>
</dbReference>
<accession>A0A1B6G2A0</accession>
<dbReference type="InterPro" id="IPR043128">
    <property type="entry name" value="Rev_trsase/Diguanyl_cyclase"/>
</dbReference>
<dbReference type="GO" id="GO:0039694">
    <property type="term" value="P:viral RNA genome replication"/>
    <property type="evidence" value="ECO:0007669"/>
    <property type="project" value="InterPro"/>
</dbReference>
<dbReference type="InterPro" id="IPR007094">
    <property type="entry name" value="RNA-dir_pol_PSvirus"/>
</dbReference>
<evidence type="ECO:0000259" key="1">
    <source>
        <dbReference type="PROSITE" id="PS50507"/>
    </source>
</evidence>
<dbReference type="SUPFAM" id="SSF56672">
    <property type="entry name" value="DNA/RNA polymerases"/>
    <property type="match status" value="1"/>
</dbReference>
<dbReference type="AlphaFoldDB" id="A0A1B6G2A0"/>
<evidence type="ECO:0000313" key="2">
    <source>
        <dbReference type="EMBL" id="JAS56566.1"/>
    </source>
</evidence>
<dbReference type="GO" id="GO:0003723">
    <property type="term" value="F:RNA binding"/>
    <property type="evidence" value="ECO:0007669"/>
    <property type="project" value="InterPro"/>
</dbReference>
<feature type="domain" description="RdRp catalytic" evidence="1">
    <location>
        <begin position="6"/>
        <end position="135"/>
    </location>
</feature>
<dbReference type="PROSITE" id="PS50507">
    <property type="entry name" value="RDRP_SSRNA_POS"/>
    <property type="match status" value="1"/>
</dbReference>
<protein>
    <recommendedName>
        <fullName evidence="1">RdRp catalytic domain-containing protein</fullName>
    </recommendedName>
</protein>
<proteinExistence type="predicted"/>
<dbReference type="GO" id="GO:0003968">
    <property type="term" value="F:RNA-directed RNA polymerase activity"/>
    <property type="evidence" value="ECO:0007669"/>
    <property type="project" value="InterPro"/>
</dbReference>
<name>A0A1B6G2A0_9HEMI</name>
<dbReference type="Pfam" id="PF00680">
    <property type="entry name" value="RdRP_1"/>
    <property type="match status" value="1"/>
</dbReference>
<dbReference type="GO" id="GO:0071897">
    <property type="term" value="P:DNA biosynthetic process"/>
    <property type="evidence" value="ECO:0007669"/>
    <property type="project" value="UniProtKB-ARBA"/>
</dbReference>
<reference evidence="2" key="1">
    <citation type="submission" date="2015-11" db="EMBL/GenBank/DDBJ databases">
        <title>De novo transcriptome assembly of four potential Pierce s Disease insect vectors from Arizona vineyards.</title>
        <authorList>
            <person name="Tassone E.E."/>
        </authorList>
    </citation>
    <scope>NUCLEOTIDE SEQUENCE</scope>
</reference>
<organism evidence="2">
    <name type="scientific">Cuerna arida</name>
    <dbReference type="NCBI Taxonomy" id="1464854"/>
    <lineage>
        <taxon>Eukaryota</taxon>
        <taxon>Metazoa</taxon>
        <taxon>Ecdysozoa</taxon>
        <taxon>Arthropoda</taxon>
        <taxon>Hexapoda</taxon>
        <taxon>Insecta</taxon>
        <taxon>Pterygota</taxon>
        <taxon>Neoptera</taxon>
        <taxon>Paraneoptera</taxon>
        <taxon>Hemiptera</taxon>
        <taxon>Auchenorrhyncha</taxon>
        <taxon>Membracoidea</taxon>
        <taxon>Cicadellidae</taxon>
        <taxon>Cicadellinae</taxon>
        <taxon>Proconiini</taxon>
        <taxon>Cuerna</taxon>
    </lineage>
</organism>